<name>A0A6G1H9R7_9PEZI</name>
<gene>
    <name evidence="2" type="ORF">K402DRAFT_242921</name>
</gene>
<feature type="region of interest" description="Disordered" evidence="1">
    <location>
        <begin position="74"/>
        <end position="110"/>
    </location>
</feature>
<dbReference type="EMBL" id="ML977143">
    <property type="protein sequence ID" value="KAF1989905.1"/>
    <property type="molecule type" value="Genomic_DNA"/>
</dbReference>
<evidence type="ECO:0000256" key="1">
    <source>
        <dbReference type="SAM" id="MobiDB-lite"/>
    </source>
</evidence>
<proteinExistence type="predicted"/>
<evidence type="ECO:0000313" key="3">
    <source>
        <dbReference type="Proteomes" id="UP000800041"/>
    </source>
</evidence>
<dbReference type="Proteomes" id="UP000800041">
    <property type="component" value="Unassembled WGS sequence"/>
</dbReference>
<protein>
    <submittedName>
        <fullName evidence="2">Uncharacterized protein</fullName>
    </submittedName>
</protein>
<organism evidence="2 3">
    <name type="scientific">Aulographum hederae CBS 113979</name>
    <dbReference type="NCBI Taxonomy" id="1176131"/>
    <lineage>
        <taxon>Eukaryota</taxon>
        <taxon>Fungi</taxon>
        <taxon>Dikarya</taxon>
        <taxon>Ascomycota</taxon>
        <taxon>Pezizomycotina</taxon>
        <taxon>Dothideomycetes</taxon>
        <taxon>Pleosporomycetidae</taxon>
        <taxon>Aulographales</taxon>
        <taxon>Aulographaceae</taxon>
    </lineage>
</organism>
<keyword evidence="3" id="KW-1185">Reference proteome</keyword>
<feature type="region of interest" description="Disordered" evidence="1">
    <location>
        <begin position="1"/>
        <end position="42"/>
    </location>
</feature>
<evidence type="ECO:0000313" key="2">
    <source>
        <dbReference type="EMBL" id="KAF1989905.1"/>
    </source>
</evidence>
<sequence length="149" mass="16447">MNFPPGSSNQDGIFPRLFPQTLGRSGEARRTAGNRQRLQVQVPPPIRAQALSLSATTANRHGRACFLIGPAAGERVTWNPSRPGPRWHRQPTGEQKTRTSQLFTRASRATPSILASKRQKTFKAAFSDAEKKPNSQGKGLFVYRVLPGR</sequence>
<reference evidence="2" key="1">
    <citation type="journal article" date="2020" name="Stud. Mycol.">
        <title>101 Dothideomycetes genomes: a test case for predicting lifestyles and emergence of pathogens.</title>
        <authorList>
            <person name="Haridas S."/>
            <person name="Albert R."/>
            <person name="Binder M."/>
            <person name="Bloem J."/>
            <person name="Labutti K."/>
            <person name="Salamov A."/>
            <person name="Andreopoulos B."/>
            <person name="Baker S."/>
            <person name="Barry K."/>
            <person name="Bills G."/>
            <person name="Bluhm B."/>
            <person name="Cannon C."/>
            <person name="Castanera R."/>
            <person name="Culley D."/>
            <person name="Daum C."/>
            <person name="Ezra D."/>
            <person name="Gonzalez J."/>
            <person name="Henrissat B."/>
            <person name="Kuo A."/>
            <person name="Liang C."/>
            <person name="Lipzen A."/>
            <person name="Lutzoni F."/>
            <person name="Magnuson J."/>
            <person name="Mondo S."/>
            <person name="Nolan M."/>
            <person name="Ohm R."/>
            <person name="Pangilinan J."/>
            <person name="Park H.-J."/>
            <person name="Ramirez L."/>
            <person name="Alfaro M."/>
            <person name="Sun H."/>
            <person name="Tritt A."/>
            <person name="Yoshinaga Y."/>
            <person name="Zwiers L.-H."/>
            <person name="Turgeon B."/>
            <person name="Goodwin S."/>
            <person name="Spatafora J."/>
            <person name="Crous P."/>
            <person name="Grigoriev I."/>
        </authorList>
    </citation>
    <scope>NUCLEOTIDE SEQUENCE</scope>
    <source>
        <strain evidence="2">CBS 113979</strain>
    </source>
</reference>
<feature type="compositionally biased region" description="Polar residues" evidence="1">
    <location>
        <begin position="1"/>
        <end position="11"/>
    </location>
</feature>
<feature type="compositionally biased region" description="Polar residues" evidence="1">
    <location>
        <begin position="92"/>
        <end position="110"/>
    </location>
</feature>
<dbReference type="AlphaFoldDB" id="A0A6G1H9R7"/>
<accession>A0A6G1H9R7</accession>